<dbReference type="Gene3D" id="1.10.510.10">
    <property type="entry name" value="Transferase(Phosphotransferase) domain 1"/>
    <property type="match status" value="1"/>
</dbReference>
<keyword evidence="4 7" id="KW-0547">Nucleotide-binding</keyword>
<evidence type="ECO:0000256" key="9">
    <source>
        <dbReference type="SAM" id="Phobius"/>
    </source>
</evidence>
<dbReference type="SUPFAM" id="SSF56112">
    <property type="entry name" value="Protein kinase-like (PK-like)"/>
    <property type="match status" value="1"/>
</dbReference>
<keyword evidence="12" id="KW-1185">Reference proteome</keyword>
<evidence type="ECO:0000313" key="12">
    <source>
        <dbReference type="Proteomes" id="UP000580474"/>
    </source>
</evidence>
<gene>
    <name evidence="11" type="ORF">BJ969_004339</name>
</gene>
<dbReference type="GO" id="GO:0004674">
    <property type="term" value="F:protein serine/threonine kinase activity"/>
    <property type="evidence" value="ECO:0007669"/>
    <property type="project" value="UniProtKB-KW"/>
</dbReference>
<evidence type="ECO:0000259" key="10">
    <source>
        <dbReference type="PROSITE" id="PS50011"/>
    </source>
</evidence>
<evidence type="ECO:0000256" key="4">
    <source>
        <dbReference type="ARBA" id="ARBA00022741"/>
    </source>
</evidence>
<evidence type="ECO:0000256" key="5">
    <source>
        <dbReference type="ARBA" id="ARBA00022777"/>
    </source>
</evidence>
<comment type="caution">
    <text evidence="11">The sequence shown here is derived from an EMBL/GenBank/DDBJ whole genome shotgun (WGS) entry which is preliminary data.</text>
</comment>
<reference evidence="11 12" key="1">
    <citation type="submission" date="2020-08" db="EMBL/GenBank/DDBJ databases">
        <title>Sequencing the genomes of 1000 actinobacteria strains.</title>
        <authorList>
            <person name="Klenk H.-P."/>
        </authorList>
    </citation>
    <scope>NUCLEOTIDE SEQUENCE [LARGE SCALE GENOMIC DNA]</scope>
    <source>
        <strain evidence="11 12">DSM 45582</strain>
    </source>
</reference>
<name>A0A840NJL5_9PSEU</name>
<keyword evidence="5" id="KW-0418">Kinase</keyword>
<dbReference type="EC" id="2.7.11.1" evidence="1"/>
<feature type="region of interest" description="Disordered" evidence="8">
    <location>
        <begin position="319"/>
        <end position="358"/>
    </location>
</feature>
<dbReference type="InterPro" id="IPR008271">
    <property type="entry name" value="Ser/Thr_kinase_AS"/>
</dbReference>
<keyword evidence="2" id="KW-0723">Serine/threonine-protein kinase</keyword>
<dbReference type="InterPro" id="IPR000719">
    <property type="entry name" value="Prot_kinase_dom"/>
</dbReference>
<dbReference type="PANTHER" id="PTHR43289">
    <property type="entry name" value="MITOGEN-ACTIVATED PROTEIN KINASE KINASE KINASE 20-RELATED"/>
    <property type="match status" value="1"/>
</dbReference>
<dbReference type="Proteomes" id="UP000580474">
    <property type="component" value="Unassembled WGS sequence"/>
</dbReference>
<keyword evidence="3" id="KW-0808">Transferase</keyword>
<dbReference type="Gene3D" id="3.30.200.20">
    <property type="entry name" value="Phosphorylase Kinase, domain 1"/>
    <property type="match status" value="1"/>
</dbReference>
<dbReference type="GO" id="GO:0005524">
    <property type="term" value="F:ATP binding"/>
    <property type="evidence" value="ECO:0007669"/>
    <property type="project" value="UniProtKB-UniRule"/>
</dbReference>
<feature type="binding site" evidence="7">
    <location>
        <position position="45"/>
    </location>
    <ligand>
        <name>ATP</name>
        <dbReference type="ChEBI" id="CHEBI:30616"/>
    </ligand>
</feature>
<dbReference type="PANTHER" id="PTHR43289:SF6">
    <property type="entry name" value="SERINE_THREONINE-PROTEIN KINASE NEKL-3"/>
    <property type="match status" value="1"/>
</dbReference>
<dbReference type="AlphaFoldDB" id="A0A840NJL5"/>
<feature type="domain" description="Protein kinase" evidence="10">
    <location>
        <begin position="16"/>
        <end position="270"/>
    </location>
</feature>
<keyword evidence="9" id="KW-0812">Transmembrane</keyword>
<dbReference type="CDD" id="cd14014">
    <property type="entry name" value="STKc_PknB_like"/>
    <property type="match status" value="1"/>
</dbReference>
<dbReference type="Pfam" id="PF00069">
    <property type="entry name" value="Pkinase"/>
    <property type="match status" value="1"/>
</dbReference>
<evidence type="ECO:0000256" key="2">
    <source>
        <dbReference type="ARBA" id="ARBA00022527"/>
    </source>
</evidence>
<dbReference type="PROSITE" id="PS50011">
    <property type="entry name" value="PROTEIN_KINASE_DOM"/>
    <property type="match status" value="1"/>
</dbReference>
<dbReference type="RefSeq" id="WP_343071527.1">
    <property type="nucleotide sequence ID" value="NZ_JACHIV010000001.1"/>
</dbReference>
<organism evidence="11 12">
    <name type="scientific">Saccharopolyspora gloriosae</name>
    <dbReference type="NCBI Taxonomy" id="455344"/>
    <lineage>
        <taxon>Bacteria</taxon>
        <taxon>Bacillati</taxon>
        <taxon>Actinomycetota</taxon>
        <taxon>Actinomycetes</taxon>
        <taxon>Pseudonocardiales</taxon>
        <taxon>Pseudonocardiaceae</taxon>
        <taxon>Saccharopolyspora</taxon>
    </lineage>
</organism>
<dbReference type="SMART" id="SM00220">
    <property type="entry name" value="S_TKc"/>
    <property type="match status" value="1"/>
</dbReference>
<evidence type="ECO:0000256" key="8">
    <source>
        <dbReference type="SAM" id="MobiDB-lite"/>
    </source>
</evidence>
<keyword evidence="6 7" id="KW-0067">ATP-binding</keyword>
<sequence>MQERKDAGMRLAGGRYEVTGELGRGGMGVVWRARDARINRDVAIKQLHVPEGVPEAERRVLDERLMREVQVAGRLSDPGVVTVHDVFAENGATFIVMELVDPVTLSDVVGPQRPMPPAQVADLALRLLSALEAAHAAGIVHRDVKPSNIMISGSGGVKLADFGIAQTVDDPRLTTTGALIGSPAFMAPERIQGADATPASDLWSLGATLFFALEGWLPFDRQTTAATLHAVLNETPRMSRDHGAVGELVAGLLTTDPRARLTSIQARALLSDPHRAEPGRAATSGSRRWWLVGAVPAAVLLFVAGLLLGRNLPVAGDPGGPQAAPGANPLVAGPQQPTLTYGPGGDVEPFDLGEDNPCADTALEPGDRVAQDRFRPCDSAHDVEIYASGDVFGGRSTSDVSYPGQRELARFAEGMCGAHFATDKIDHPDKERTLRYGAVIPTAQAWEAKRRTSLDGDSANDEGSQIVHCYVRSADGTPLTTPVAAD</sequence>
<accession>A0A840NJL5</accession>
<keyword evidence="9" id="KW-0472">Membrane</keyword>
<evidence type="ECO:0000256" key="6">
    <source>
        <dbReference type="ARBA" id="ARBA00022840"/>
    </source>
</evidence>
<dbReference type="PROSITE" id="PS00108">
    <property type="entry name" value="PROTEIN_KINASE_ST"/>
    <property type="match status" value="1"/>
</dbReference>
<dbReference type="PROSITE" id="PS00107">
    <property type="entry name" value="PROTEIN_KINASE_ATP"/>
    <property type="match status" value="1"/>
</dbReference>
<dbReference type="EMBL" id="JACHIV010000001">
    <property type="protein sequence ID" value="MBB5071251.1"/>
    <property type="molecule type" value="Genomic_DNA"/>
</dbReference>
<evidence type="ECO:0000256" key="7">
    <source>
        <dbReference type="PROSITE-ProRule" id="PRU10141"/>
    </source>
</evidence>
<feature type="transmembrane region" description="Helical" evidence="9">
    <location>
        <begin position="289"/>
        <end position="308"/>
    </location>
</feature>
<keyword evidence="9" id="KW-1133">Transmembrane helix</keyword>
<evidence type="ECO:0000313" key="11">
    <source>
        <dbReference type="EMBL" id="MBB5071251.1"/>
    </source>
</evidence>
<evidence type="ECO:0000256" key="3">
    <source>
        <dbReference type="ARBA" id="ARBA00022679"/>
    </source>
</evidence>
<dbReference type="InterPro" id="IPR017441">
    <property type="entry name" value="Protein_kinase_ATP_BS"/>
</dbReference>
<proteinExistence type="predicted"/>
<dbReference type="InterPro" id="IPR011009">
    <property type="entry name" value="Kinase-like_dom_sf"/>
</dbReference>
<evidence type="ECO:0000256" key="1">
    <source>
        <dbReference type="ARBA" id="ARBA00012513"/>
    </source>
</evidence>
<protein>
    <recommendedName>
        <fullName evidence="1">non-specific serine/threonine protein kinase</fullName>
        <ecNumber evidence="1">2.7.11.1</ecNumber>
    </recommendedName>
</protein>